<dbReference type="RefSeq" id="XP_005649261.1">
    <property type="nucleotide sequence ID" value="XM_005649204.1"/>
</dbReference>
<accession>I0Z248</accession>
<dbReference type="GO" id="GO:0005739">
    <property type="term" value="C:mitochondrion"/>
    <property type="evidence" value="ECO:0007669"/>
    <property type="project" value="TreeGrafter"/>
</dbReference>
<dbReference type="InterPro" id="IPR016040">
    <property type="entry name" value="NAD(P)-bd_dom"/>
</dbReference>
<dbReference type="Proteomes" id="UP000007264">
    <property type="component" value="Unassembled WGS sequence"/>
</dbReference>
<evidence type="ECO:0000313" key="2">
    <source>
        <dbReference type="EMBL" id="EIE24717.1"/>
    </source>
</evidence>
<dbReference type="Gene3D" id="3.40.50.720">
    <property type="entry name" value="NAD(P)-binding Rossmann-like Domain"/>
    <property type="match status" value="1"/>
</dbReference>
<reference evidence="2 3" key="1">
    <citation type="journal article" date="2012" name="Genome Biol.">
        <title>The genome of the polar eukaryotic microalga coccomyxa subellipsoidea reveals traits of cold adaptation.</title>
        <authorList>
            <person name="Blanc G."/>
            <person name="Agarkova I."/>
            <person name="Grimwood J."/>
            <person name="Kuo A."/>
            <person name="Brueggeman A."/>
            <person name="Dunigan D."/>
            <person name="Gurnon J."/>
            <person name="Ladunga I."/>
            <person name="Lindquist E."/>
            <person name="Lucas S."/>
            <person name="Pangilinan J."/>
            <person name="Proschold T."/>
            <person name="Salamov A."/>
            <person name="Schmutz J."/>
            <person name="Weeks D."/>
            <person name="Yamada T."/>
            <person name="Claverie J.M."/>
            <person name="Grigoriev I."/>
            <person name="Van Etten J."/>
            <person name="Lomsadze A."/>
            <person name="Borodovsky M."/>
        </authorList>
    </citation>
    <scope>NUCLEOTIDE SEQUENCE [LARGE SCALE GENOMIC DNA]</scope>
    <source>
        <strain evidence="2 3">C-169</strain>
    </source>
</reference>
<dbReference type="eggNOG" id="KOG4288">
    <property type="taxonomic scope" value="Eukaryota"/>
</dbReference>
<evidence type="ECO:0000259" key="1">
    <source>
        <dbReference type="Pfam" id="PF13460"/>
    </source>
</evidence>
<comment type="caution">
    <text evidence="2">The sequence shown here is derived from an EMBL/GenBank/DDBJ whole genome shotgun (WGS) entry which is preliminary data.</text>
</comment>
<protein>
    <submittedName>
        <fullName evidence="2">NAD(P)-binding protein</fullName>
    </submittedName>
</protein>
<name>I0Z248_COCSC</name>
<dbReference type="InterPro" id="IPR051207">
    <property type="entry name" value="ComplexI_NDUFA9_subunit"/>
</dbReference>
<dbReference type="Pfam" id="PF13460">
    <property type="entry name" value="NAD_binding_10"/>
    <property type="match status" value="1"/>
</dbReference>
<dbReference type="AlphaFoldDB" id="I0Z248"/>
<gene>
    <name evidence="2" type="ORF">COCSUDRAFT_14214</name>
</gene>
<sequence>MGPPKLVIFGGNGFVGSRVCEEALKTGLSVVSVNRSGPPKQSADWVKGVEWVQADVFDVSSWRDQLKGAVGVISCLGAFGSNDFMQKICGDSNITVFNEAADAGVPRAAFISVHDYGFPGAVLPGYFQGKKRAEELLALKFPQGGVALRPGFIYGTRNVGGVGIPLGAIGYPLDKVLGVLPTKSLAGVPLLGAGFVPPVSVAAVAKAAVTAATDPSVEAGILDVWQIKAYESP</sequence>
<dbReference type="SUPFAM" id="SSF51735">
    <property type="entry name" value="NAD(P)-binding Rossmann-fold domains"/>
    <property type="match status" value="1"/>
</dbReference>
<dbReference type="InterPro" id="IPR036291">
    <property type="entry name" value="NAD(P)-bd_dom_sf"/>
</dbReference>
<dbReference type="GeneID" id="17042718"/>
<evidence type="ECO:0000313" key="3">
    <source>
        <dbReference type="Proteomes" id="UP000007264"/>
    </source>
</evidence>
<dbReference type="PANTHER" id="PTHR12126:SF16">
    <property type="entry name" value="MIOREX COMPLEX COMPONENT 2"/>
    <property type="match status" value="1"/>
</dbReference>
<organism evidence="2 3">
    <name type="scientific">Coccomyxa subellipsoidea (strain C-169)</name>
    <name type="common">Green microalga</name>
    <dbReference type="NCBI Taxonomy" id="574566"/>
    <lineage>
        <taxon>Eukaryota</taxon>
        <taxon>Viridiplantae</taxon>
        <taxon>Chlorophyta</taxon>
        <taxon>core chlorophytes</taxon>
        <taxon>Trebouxiophyceae</taxon>
        <taxon>Trebouxiophyceae incertae sedis</taxon>
        <taxon>Coccomyxaceae</taxon>
        <taxon>Coccomyxa</taxon>
        <taxon>Coccomyxa subellipsoidea</taxon>
    </lineage>
</organism>
<keyword evidence="3" id="KW-1185">Reference proteome</keyword>
<dbReference type="PANTHER" id="PTHR12126">
    <property type="entry name" value="NADH-UBIQUINONE OXIDOREDUCTASE 39 KDA SUBUNIT-RELATED"/>
    <property type="match status" value="1"/>
</dbReference>
<feature type="domain" description="NAD(P)-binding" evidence="1">
    <location>
        <begin position="10"/>
        <end position="137"/>
    </location>
</feature>
<dbReference type="GO" id="GO:0044877">
    <property type="term" value="F:protein-containing complex binding"/>
    <property type="evidence" value="ECO:0007669"/>
    <property type="project" value="TreeGrafter"/>
</dbReference>
<proteinExistence type="predicted"/>
<dbReference type="STRING" id="574566.I0Z248"/>
<dbReference type="KEGG" id="csl:COCSUDRAFT_14214"/>
<dbReference type="EMBL" id="AGSI01000005">
    <property type="protein sequence ID" value="EIE24717.1"/>
    <property type="molecule type" value="Genomic_DNA"/>
</dbReference>
<dbReference type="OrthoDB" id="276721at2759"/>